<evidence type="ECO:0000313" key="8">
    <source>
        <dbReference type="EMBL" id="MBO8432733.1"/>
    </source>
</evidence>
<evidence type="ECO:0000256" key="1">
    <source>
        <dbReference type="ARBA" id="ARBA00022553"/>
    </source>
</evidence>
<evidence type="ECO:0000259" key="7">
    <source>
        <dbReference type="PROSITE" id="PS51755"/>
    </source>
</evidence>
<dbReference type="PANTHER" id="PTHR48111:SF40">
    <property type="entry name" value="PHOSPHATE REGULON TRANSCRIPTIONAL REGULATORY PROTEIN PHOB"/>
    <property type="match status" value="1"/>
</dbReference>
<dbReference type="Gene3D" id="6.10.250.690">
    <property type="match status" value="1"/>
</dbReference>
<feature type="DNA-binding region" description="OmpR/PhoB-type" evidence="5">
    <location>
        <begin position="133"/>
        <end position="231"/>
    </location>
</feature>
<reference evidence="8" key="1">
    <citation type="submission" date="2020-10" db="EMBL/GenBank/DDBJ databases">
        <authorList>
            <person name="Gilroy R."/>
        </authorList>
    </citation>
    <scope>NUCLEOTIDE SEQUENCE</scope>
    <source>
        <strain evidence="8">2889</strain>
    </source>
</reference>
<dbReference type="GO" id="GO:0006355">
    <property type="term" value="P:regulation of DNA-templated transcription"/>
    <property type="evidence" value="ECO:0007669"/>
    <property type="project" value="InterPro"/>
</dbReference>
<evidence type="ECO:0000256" key="2">
    <source>
        <dbReference type="ARBA" id="ARBA00023012"/>
    </source>
</evidence>
<organism evidence="8 9">
    <name type="scientific">Candidatus Pullibacteroides excrementavium</name>
    <dbReference type="NCBI Taxonomy" id="2840905"/>
    <lineage>
        <taxon>Bacteria</taxon>
        <taxon>Pseudomonadati</taxon>
        <taxon>Bacteroidota</taxon>
        <taxon>Bacteroidia</taxon>
        <taxon>Bacteroidales</taxon>
        <taxon>Candidatus Pullibacteroides</taxon>
    </lineage>
</organism>
<dbReference type="Pfam" id="PF00486">
    <property type="entry name" value="Trans_reg_C"/>
    <property type="match status" value="1"/>
</dbReference>
<comment type="caution">
    <text evidence="8">The sequence shown here is derived from an EMBL/GenBank/DDBJ whole genome shotgun (WGS) entry which is preliminary data.</text>
</comment>
<feature type="modified residue" description="4-aspartylphosphate" evidence="4">
    <location>
        <position position="53"/>
    </location>
</feature>
<dbReference type="SMART" id="SM00862">
    <property type="entry name" value="Trans_reg_C"/>
    <property type="match status" value="1"/>
</dbReference>
<keyword evidence="1 4" id="KW-0597">Phosphoprotein</keyword>
<dbReference type="Pfam" id="PF00072">
    <property type="entry name" value="Response_reg"/>
    <property type="match status" value="1"/>
</dbReference>
<dbReference type="GO" id="GO:0000976">
    <property type="term" value="F:transcription cis-regulatory region binding"/>
    <property type="evidence" value="ECO:0007669"/>
    <property type="project" value="TreeGrafter"/>
</dbReference>
<reference evidence="8" key="2">
    <citation type="journal article" date="2021" name="PeerJ">
        <title>Extensive microbial diversity within the chicken gut microbiome revealed by metagenomics and culture.</title>
        <authorList>
            <person name="Gilroy R."/>
            <person name="Ravi A."/>
            <person name="Getino M."/>
            <person name="Pursley I."/>
            <person name="Horton D.L."/>
            <person name="Alikhan N.F."/>
            <person name="Baker D."/>
            <person name="Gharbi K."/>
            <person name="Hall N."/>
            <person name="Watson M."/>
            <person name="Adriaenssens E.M."/>
            <person name="Foster-Nyarko E."/>
            <person name="Jarju S."/>
            <person name="Secka A."/>
            <person name="Antonio M."/>
            <person name="Oren A."/>
            <person name="Chaudhuri R.R."/>
            <person name="La Ragione R."/>
            <person name="Hildebrand F."/>
            <person name="Pallen M.J."/>
        </authorList>
    </citation>
    <scope>NUCLEOTIDE SEQUENCE</scope>
    <source>
        <strain evidence="8">2889</strain>
    </source>
</reference>
<dbReference type="SMART" id="SM00448">
    <property type="entry name" value="REC"/>
    <property type="match status" value="1"/>
</dbReference>
<dbReference type="CDD" id="cd17574">
    <property type="entry name" value="REC_OmpR"/>
    <property type="match status" value="1"/>
</dbReference>
<dbReference type="Proteomes" id="UP000823612">
    <property type="component" value="Unassembled WGS sequence"/>
</dbReference>
<gene>
    <name evidence="8" type="ORF">IAB08_05515</name>
</gene>
<feature type="domain" description="Response regulatory" evidence="6">
    <location>
        <begin position="5"/>
        <end position="119"/>
    </location>
</feature>
<feature type="domain" description="OmpR/PhoB-type" evidence="7">
    <location>
        <begin position="133"/>
        <end position="231"/>
    </location>
</feature>
<evidence type="ECO:0000313" key="9">
    <source>
        <dbReference type="Proteomes" id="UP000823612"/>
    </source>
</evidence>
<protein>
    <submittedName>
        <fullName evidence="8">Response regulator transcription factor</fullName>
    </submittedName>
</protein>
<dbReference type="InterPro" id="IPR001789">
    <property type="entry name" value="Sig_transdc_resp-reg_receiver"/>
</dbReference>
<evidence type="ECO:0000256" key="5">
    <source>
        <dbReference type="PROSITE-ProRule" id="PRU01091"/>
    </source>
</evidence>
<dbReference type="AlphaFoldDB" id="A0A9D9DU42"/>
<name>A0A9D9DU42_9BACT</name>
<evidence type="ECO:0000256" key="3">
    <source>
        <dbReference type="ARBA" id="ARBA00023125"/>
    </source>
</evidence>
<dbReference type="SUPFAM" id="SSF52172">
    <property type="entry name" value="CheY-like"/>
    <property type="match status" value="1"/>
</dbReference>
<dbReference type="PROSITE" id="PS51755">
    <property type="entry name" value="OMPR_PHOB"/>
    <property type="match status" value="1"/>
</dbReference>
<dbReference type="EMBL" id="JADIMZ010000085">
    <property type="protein sequence ID" value="MBO8432733.1"/>
    <property type="molecule type" value="Genomic_DNA"/>
</dbReference>
<dbReference type="GO" id="GO:0005829">
    <property type="term" value="C:cytosol"/>
    <property type="evidence" value="ECO:0007669"/>
    <property type="project" value="TreeGrafter"/>
</dbReference>
<dbReference type="PROSITE" id="PS50110">
    <property type="entry name" value="RESPONSE_REGULATORY"/>
    <property type="match status" value="1"/>
</dbReference>
<dbReference type="InterPro" id="IPR011006">
    <property type="entry name" value="CheY-like_superfamily"/>
</dbReference>
<dbReference type="CDD" id="cd00383">
    <property type="entry name" value="trans_reg_C"/>
    <property type="match status" value="1"/>
</dbReference>
<accession>A0A9D9DU42</accession>
<dbReference type="Gene3D" id="1.10.10.10">
    <property type="entry name" value="Winged helix-like DNA-binding domain superfamily/Winged helix DNA-binding domain"/>
    <property type="match status" value="1"/>
</dbReference>
<keyword evidence="3 5" id="KW-0238">DNA-binding</keyword>
<evidence type="ECO:0000256" key="4">
    <source>
        <dbReference type="PROSITE-ProRule" id="PRU00169"/>
    </source>
</evidence>
<dbReference type="InterPro" id="IPR001867">
    <property type="entry name" value="OmpR/PhoB-type_DNA-bd"/>
</dbReference>
<evidence type="ECO:0000259" key="6">
    <source>
        <dbReference type="PROSITE" id="PS50110"/>
    </source>
</evidence>
<keyword evidence="2" id="KW-0902">Two-component regulatory system</keyword>
<sequence>MEKAKILIVDDEEDLCRILQFNLENEGYQVEVAYSGEDALMKLDASFDLVLLDVMMGGINGFETANKIHKEKKLTVPIVFLTAKDTENDLLTGFSLGADDYIAKPFSIKEVNARVKALLNRTRHLRTGSHAPEPSKHWEDENLKVDYSRKDVLVNNLPVQLTRREFELFRLLFECPDRVYSREEILKTVWPEDGCVLDRTVDVHITRLRKKLGEYGSRIMNRSGYGYYFSTL</sequence>
<proteinExistence type="predicted"/>
<dbReference type="InterPro" id="IPR039420">
    <property type="entry name" value="WalR-like"/>
</dbReference>
<dbReference type="PANTHER" id="PTHR48111">
    <property type="entry name" value="REGULATOR OF RPOS"/>
    <property type="match status" value="1"/>
</dbReference>
<dbReference type="GO" id="GO:0032993">
    <property type="term" value="C:protein-DNA complex"/>
    <property type="evidence" value="ECO:0007669"/>
    <property type="project" value="TreeGrafter"/>
</dbReference>
<dbReference type="Gene3D" id="3.40.50.2300">
    <property type="match status" value="1"/>
</dbReference>
<dbReference type="GO" id="GO:0000156">
    <property type="term" value="F:phosphorelay response regulator activity"/>
    <property type="evidence" value="ECO:0007669"/>
    <property type="project" value="TreeGrafter"/>
</dbReference>
<dbReference type="InterPro" id="IPR036388">
    <property type="entry name" value="WH-like_DNA-bd_sf"/>
</dbReference>